<feature type="domain" description="ABC transporter" evidence="5">
    <location>
        <begin position="16"/>
        <end position="264"/>
    </location>
</feature>
<dbReference type="PROSITE" id="PS50893">
    <property type="entry name" value="ABC_TRANSPORTER_2"/>
    <property type="match status" value="1"/>
</dbReference>
<keyword evidence="4 6" id="KW-0067">ATP-binding</keyword>
<gene>
    <name evidence="6" type="ORF">AB6A68_12135</name>
</gene>
<comment type="caution">
    <text evidence="6">The sequence shown here is derived from an EMBL/GenBank/DDBJ whole genome shotgun (WGS) entry which is preliminary data.</text>
</comment>
<protein>
    <submittedName>
        <fullName evidence="6">ABC transporter ATP-binding protein</fullName>
    </submittedName>
</protein>
<dbReference type="NCBIfam" id="TIGR01727">
    <property type="entry name" value="oligo_HPY"/>
    <property type="match status" value="1"/>
</dbReference>
<dbReference type="PANTHER" id="PTHR43776:SF7">
    <property type="entry name" value="D,D-DIPEPTIDE TRANSPORT ATP-BINDING PROTEIN DDPF-RELATED"/>
    <property type="match status" value="1"/>
</dbReference>
<name>A0ABV3Y4W2_9ACTN</name>
<proteinExistence type="inferred from homology"/>
<dbReference type="Pfam" id="PF00005">
    <property type="entry name" value="ABC_tran"/>
    <property type="match status" value="1"/>
</dbReference>
<dbReference type="RefSeq" id="WP_276942402.1">
    <property type="nucleotide sequence ID" value="NZ_DAHZQW010000026.1"/>
</dbReference>
<dbReference type="InterPro" id="IPR027417">
    <property type="entry name" value="P-loop_NTPase"/>
</dbReference>
<keyword evidence="7" id="KW-1185">Reference proteome</keyword>
<dbReference type="SMART" id="SM00382">
    <property type="entry name" value="AAA"/>
    <property type="match status" value="1"/>
</dbReference>
<dbReference type="InterPro" id="IPR003439">
    <property type="entry name" value="ABC_transporter-like_ATP-bd"/>
</dbReference>
<dbReference type="GO" id="GO:0005524">
    <property type="term" value="F:ATP binding"/>
    <property type="evidence" value="ECO:0007669"/>
    <property type="project" value="UniProtKB-KW"/>
</dbReference>
<sequence>MIDSFDIGADITAELLSTHGLSKRFGSRRDRRQGSEVRAVDGVDITVNKGETLGVVGETGSGKTTLGRLLIGLEKPSSGSVVLSGVELSSLSGRQLRDARQNIQMIFQDPLGSLDPRWTVRRVLAEPLRAHGIKDPRQVEDQINSLIWRVGLDATILSRRPIEMSGGQRQRVGIARALALHPQLIIADEPVSALDVSVQAQIVNLLKDLQRDLGLGLVFIAHGLEVVYHIADRVAVMYLGRVVEIGETSSLFSAPAHPYTESLLGAAPRPDPRKRRELKVISGEIGSASHLPAGCRFHPRCPNRTEICEVEDPELQALTGNRWVACHHPSLVSRAGGSSDEQTAESG</sequence>
<dbReference type="InterPro" id="IPR003593">
    <property type="entry name" value="AAA+_ATPase"/>
</dbReference>
<accession>A0ABV3Y4W2</accession>
<dbReference type="Pfam" id="PF08352">
    <property type="entry name" value="oligo_HPY"/>
    <property type="match status" value="1"/>
</dbReference>
<comment type="similarity">
    <text evidence="1">Belongs to the ABC transporter superfamily.</text>
</comment>
<keyword evidence="3" id="KW-0547">Nucleotide-binding</keyword>
<organism evidence="6 7">
    <name type="scientific">Ferrimicrobium acidiphilum</name>
    <dbReference type="NCBI Taxonomy" id="121039"/>
    <lineage>
        <taxon>Bacteria</taxon>
        <taxon>Bacillati</taxon>
        <taxon>Actinomycetota</taxon>
        <taxon>Acidimicrobiia</taxon>
        <taxon>Acidimicrobiales</taxon>
        <taxon>Acidimicrobiaceae</taxon>
        <taxon>Ferrimicrobium</taxon>
    </lineage>
</organism>
<dbReference type="Proteomes" id="UP001560267">
    <property type="component" value="Unassembled WGS sequence"/>
</dbReference>
<evidence type="ECO:0000313" key="6">
    <source>
        <dbReference type="EMBL" id="MEX6430575.1"/>
    </source>
</evidence>
<evidence type="ECO:0000256" key="1">
    <source>
        <dbReference type="ARBA" id="ARBA00005417"/>
    </source>
</evidence>
<keyword evidence="2" id="KW-0813">Transport</keyword>
<reference evidence="6 7" key="1">
    <citation type="submission" date="2024-07" db="EMBL/GenBank/DDBJ databases">
        <title>Draft Genome Sequence of Ferrimicrobium acidiphilum Strain YE2023, Isolated from a Pulp of Bioleach Reactor.</title>
        <authorList>
            <person name="Elkina Y.A."/>
            <person name="Bulaeva A.G."/>
            <person name="Beletsky A.V."/>
            <person name="Mardanov A.V."/>
        </authorList>
    </citation>
    <scope>NUCLEOTIDE SEQUENCE [LARGE SCALE GENOMIC DNA]</scope>
    <source>
        <strain evidence="6 7">YE2023</strain>
    </source>
</reference>
<dbReference type="InterPro" id="IPR013563">
    <property type="entry name" value="Oligopep_ABC_C"/>
</dbReference>
<dbReference type="InterPro" id="IPR050319">
    <property type="entry name" value="ABC_transp_ATP-bind"/>
</dbReference>
<dbReference type="EMBL" id="JBFSHR010000062">
    <property type="protein sequence ID" value="MEX6430575.1"/>
    <property type="molecule type" value="Genomic_DNA"/>
</dbReference>
<dbReference type="SUPFAM" id="SSF52540">
    <property type="entry name" value="P-loop containing nucleoside triphosphate hydrolases"/>
    <property type="match status" value="1"/>
</dbReference>
<evidence type="ECO:0000259" key="5">
    <source>
        <dbReference type="PROSITE" id="PS50893"/>
    </source>
</evidence>
<dbReference type="Gene3D" id="3.40.50.300">
    <property type="entry name" value="P-loop containing nucleotide triphosphate hydrolases"/>
    <property type="match status" value="1"/>
</dbReference>
<dbReference type="PROSITE" id="PS00211">
    <property type="entry name" value="ABC_TRANSPORTER_1"/>
    <property type="match status" value="1"/>
</dbReference>
<evidence type="ECO:0000256" key="4">
    <source>
        <dbReference type="ARBA" id="ARBA00022840"/>
    </source>
</evidence>
<evidence type="ECO:0000256" key="3">
    <source>
        <dbReference type="ARBA" id="ARBA00022741"/>
    </source>
</evidence>
<evidence type="ECO:0000256" key="2">
    <source>
        <dbReference type="ARBA" id="ARBA00022448"/>
    </source>
</evidence>
<dbReference type="PANTHER" id="PTHR43776">
    <property type="entry name" value="TRANSPORT ATP-BINDING PROTEIN"/>
    <property type="match status" value="1"/>
</dbReference>
<evidence type="ECO:0000313" key="7">
    <source>
        <dbReference type="Proteomes" id="UP001560267"/>
    </source>
</evidence>
<dbReference type="InterPro" id="IPR017871">
    <property type="entry name" value="ABC_transporter-like_CS"/>
</dbReference>
<dbReference type="CDD" id="cd03257">
    <property type="entry name" value="ABC_NikE_OppD_transporters"/>
    <property type="match status" value="1"/>
</dbReference>